<dbReference type="OrthoDB" id="1752082at2759"/>
<dbReference type="Gene3D" id="3.40.50.300">
    <property type="entry name" value="P-loop containing nucleotide triphosphate hydrolases"/>
    <property type="match status" value="1"/>
</dbReference>
<evidence type="ECO:0000313" key="11">
    <source>
        <dbReference type="Proteomes" id="UP000541444"/>
    </source>
</evidence>
<keyword evidence="4" id="KW-0812">Transmembrane</keyword>
<dbReference type="Proteomes" id="UP000541444">
    <property type="component" value="Unassembled WGS sequence"/>
</dbReference>
<dbReference type="AlphaFoldDB" id="A0A7J7NYT8"/>
<dbReference type="PANTHER" id="PTHR43394:SF16">
    <property type="entry name" value="ABC TRANSPORTER B FAMILY MEMBER 4-LIKE ISOFORM X1"/>
    <property type="match status" value="1"/>
</dbReference>
<dbReference type="InterPro" id="IPR027417">
    <property type="entry name" value="P-loop_NTPase"/>
</dbReference>
<dbReference type="Gene3D" id="1.20.1560.10">
    <property type="entry name" value="ABC transporter type 1, transmembrane domain"/>
    <property type="match status" value="1"/>
</dbReference>
<dbReference type="SUPFAM" id="SSF52540">
    <property type="entry name" value="P-loop containing nucleoside triphosphate hydrolases"/>
    <property type="match status" value="1"/>
</dbReference>
<comment type="similarity">
    <text evidence="2">Belongs to the ABC transporter superfamily. ABCB family. Multidrug resistance exporter (TC 3.A.1.201) subfamily.</text>
</comment>
<feature type="compositionally biased region" description="Polar residues" evidence="9">
    <location>
        <begin position="95"/>
        <end position="110"/>
    </location>
</feature>
<feature type="region of interest" description="Disordered" evidence="9">
    <location>
        <begin position="81"/>
        <end position="118"/>
    </location>
</feature>
<reference evidence="10 11" key="1">
    <citation type="journal article" date="2020" name="IScience">
        <title>Genome Sequencing of the Endangered Kingdonia uniflora (Circaeasteraceae, Ranunculales) Reveals Potential Mechanisms of Evolutionary Specialization.</title>
        <authorList>
            <person name="Sun Y."/>
            <person name="Deng T."/>
            <person name="Zhang A."/>
            <person name="Moore M.J."/>
            <person name="Landis J.B."/>
            <person name="Lin N."/>
            <person name="Zhang H."/>
            <person name="Zhang X."/>
            <person name="Huang J."/>
            <person name="Zhang X."/>
            <person name="Sun H."/>
            <person name="Wang H."/>
        </authorList>
    </citation>
    <scope>NUCLEOTIDE SEQUENCE [LARGE SCALE GENOMIC DNA]</scope>
    <source>
        <strain evidence="10">TB1705</strain>
        <tissue evidence="10">Leaf</tissue>
    </source>
</reference>
<comment type="caution">
    <text evidence="10">The sequence shown here is derived from an EMBL/GenBank/DDBJ whole genome shotgun (WGS) entry which is preliminary data.</text>
</comment>
<evidence type="ECO:0000256" key="9">
    <source>
        <dbReference type="SAM" id="MobiDB-lite"/>
    </source>
</evidence>
<keyword evidence="7" id="KW-0472">Membrane</keyword>
<name>A0A7J7NYT8_9MAGN</name>
<dbReference type="InterPro" id="IPR036640">
    <property type="entry name" value="ABC1_TM_sf"/>
</dbReference>
<dbReference type="GO" id="GO:0005743">
    <property type="term" value="C:mitochondrial inner membrane"/>
    <property type="evidence" value="ECO:0007669"/>
    <property type="project" value="TreeGrafter"/>
</dbReference>
<keyword evidence="6" id="KW-1133">Transmembrane helix</keyword>
<sequence length="178" mass="19802">MKLQVHLMPSLNGLYKRHWTESWSTELLSFVAHRLSTIRNADTKCVMQQGRIVEKGSHTELLKYSDGAYCQLIRLQDVSKESENQHDKTEVSFEASPSQGSSDVGNNRHSFSGVPTGLNIQETAPTISNIKDTKSNIQEPTQEVPLRRLAYLNKPEIPILLLDVISGIANGVVMPAFG</sequence>
<protein>
    <submittedName>
        <fullName evidence="10">Uncharacterized protein</fullName>
    </submittedName>
</protein>
<evidence type="ECO:0000256" key="5">
    <source>
        <dbReference type="ARBA" id="ARBA00022737"/>
    </source>
</evidence>
<evidence type="ECO:0000256" key="4">
    <source>
        <dbReference type="ARBA" id="ARBA00022692"/>
    </source>
</evidence>
<evidence type="ECO:0000256" key="6">
    <source>
        <dbReference type="ARBA" id="ARBA00022989"/>
    </source>
</evidence>
<evidence type="ECO:0000256" key="8">
    <source>
        <dbReference type="ARBA" id="ARBA00023180"/>
    </source>
</evidence>
<accession>A0A7J7NYT8</accession>
<dbReference type="InterPro" id="IPR039421">
    <property type="entry name" value="Type_1_exporter"/>
</dbReference>
<dbReference type="GO" id="GO:0015421">
    <property type="term" value="F:ABC-type oligopeptide transporter activity"/>
    <property type="evidence" value="ECO:0007669"/>
    <property type="project" value="TreeGrafter"/>
</dbReference>
<evidence type="ECO:0000256" key="3">
    <source>
        <dbReference type="ARBA" id="ARBA00022448"/>
    </source>
</evidence>
<evidence type="ECO:0000256" key="1">
    <source>
        <dbReference type="ARBA" id="ARBA00004141"/>
    </source>
</evidence>
<dbReference type="EMBL" id="JACGCM010000440">
    <property type="protein sequence ID" value="KAF6172355.1"/>
    <property type="molecule type" value="Genomic_DNA"/>
</dbReference>
<keyword evidence="5" id="KW-0677">Repeat</keyword>
<organism evidence="10 11">
    <name type="scientific">Kingdonia uniflora</name>
    <dbReference type="NCBI Taxonomy" id="39325"/>
    <lineage>
        <taxon>Eukaryota</taxon>
        <taxon>Viridiplantae</taxon>
        <taxon>Streptophyta</taxon>
        <taxon>Embryophyta</taxon>
        <taxon>Tracheophyta</taxon>
        <taxon>Spermatophyta</taxon>
        <taxon>Magnoliopsida</taxon>
        <taxon>Ranunculales</taxon>
        <taxon>Circaeasteraceae</taxon>
        <taxon>Kingdonia</taxon>
    </lineage>
</organism>
<dbReference type="GO" id="GO:0090374">
    <property type="term" value="P:oligopeptide export from mitochondrion"/>
    <property type="evidence" value="ECO:0007669"/>
    <property type="project" value="TreeGrafter"/>
</dbReference>
<comment type="subcellular location">
    <subcellularLocation>
        <location evidence="1">Membrane</location>
        <topology evidence="1">Multi-pass membrane protein</topology>
    </subcellularLocation>
</comment>
<feature type="compositionally biased region" description="Basic and acidic residues" evidence="9">
    <location>
        <begin position="81"/>
        <end position="91"/>
    </location>
</feature>
<evidence type="ECO:0000256" key="7">
    <source>
        <dbReference type="ARBA" id="ARBA00023136"/>
    </source>
</evidence>
<evidence type="ECO:0000313" key="10">
    <source>
        <dbReference type="EMBL" id="KAF6172355.1"/>
    </source>
</evidence>
<keyword evidence="8" id="KW-0325">Glycoprotein</keyword>
<dbReference type="PANTHER" id="PTHR43394">
    <property type="entry name" value="ATP-DEPENDENT PERMEASE MDL1, MITOCHONDRIAL"/>
    <property type="match status" value="1"/>
</dbReference>
<proteinExistence type="inferred from homology"/>
<gene>
    <name evidence="10" type="ORF">GIB67_024977</name>
</gene>
<keyword evidence="3" id="KW-0813">Transport</keyword>
<keyword evidence="11" id="KW-1185">Reference proteome</keyword>
<evidence type="ECO:0000256" key="2">
    <source>
        <dbReference type="ARBA" id="ARBA00007577"/>
    </source>
</evidence>
<dbReference type="GO" id="GO:0005524">
    <property type="term" value="F:ATP binding"/>
    <property type="evidence" value="ECO:0007669"/>
    <property type="project" value="InterPro"/>
</dbReference>